<evidence type="ECO:0000313" key="2">
    <source>
        <dbReference type="Proteomes" id="UP001372338"/>
    </source>
</evidence>
<evidence type="ECO:0000313" key="1">
    <source>
        <dbReference type="EMBL" id="KAK7258977.1"/>
    </source>
</evidence>
<name>A0AAN9EJY5_CROPI</name>
<proteinExistence type="predicted"/>
<dbReference type="AlphaFoldDB" id="A0AAN9EJY5"/>
<organism evidence="1 2">
    <name type="scientific">Crotalaria pallida</name>
    <name type="common">Smooth rattlebox</name>
    <name type="synonym">Crotalaria striata</name>
    <dbReference type="NCBI Taxonomy" id="3830"/>
    <lineage>
        <taxon>Eukaryota</taxon>
        <taxon>Viridiplantae</taxon>
        <taxon>Streptophyta</taxon>
        <taxon>Embryophyta</taxon>
        <taxon>Tracheophyta</taxon>
        <taxon>Spermatophyta</taxon>
        <taxon>Magnoliopsida</taxon>
        <taxon>eudicotyledons</taxon>
        <taxon>Gunneridae</taxon>
        <taxon>Pentapetalae</taxon>
        <taxon>rosids</taxon>
        <taxon>fabids</taxon>
        <taxon>Fabales</taxon>
        <taxon>Fabaceae</taxon>
        <taxon>Papilionoideae</taxon>
        <taxon>50 kb inversion clade</taxon>
        <taxon>genistoids sensu lato</taxon>
        <taxon>core genistoids</taxon>
        <taxon>Crotalarieae</taxon>
        <taxon>Crotalaria</taxon>
    </lineage>
</organism>
<dbReference type="EMBL" id="JAYWIO010000005">
    <property type="protein sequence ID" value="KAK7258977.1"/>
    <property type="molecule type" value="Genomic_DNA"/>
</dbReference>
<dbReference type="Proteomes" id="UP001372338">
    <property type="component" value="Unassembled WGS sequence"/>
</dbReference>
<accession>A0AAN9EJY5</accession>
<gene>
    <name evidence="1" type="ORF">RIF29_24570</name>
</gene>
<reference evidence="1 2" key="1">
    <citation type="submission" date="2024-01" db="EMBL/GenBank/DDBJ databases">
        <title>The genomes of 5 underutilized Papilionoideae crops provide insights into root nodulation and disease resistanc.</title>
        <authorList>
            <person name="Yuan L."/>
        </authorList>
    </citation>
    <scope>NUCLEOTIDE SEQUENCE [LARGE SCALE GENOMIC DNA]</scope>
    <source>
        <strain evidence="1">ZHUSHIDOU_FW_LH</strain>
        <tissue evidence="1">Leaf</tissue>
    </source>
</reference>
<sequence>MPYWSSVDQLDEDLRNVGPAARANGVNTRGGLREKNKTTLLDNGPNRNFVDLGSHSHSIRPPDHKEDIGDHSIPRSGFSDIPFMDITGSYASWNPTFYSFSPLLPDAIADLDKPFGADEIKQALIIPGHGTDLVCFDSPPPDLSQLLILDSMRVECDGDTSFHWQSLVERVKQQAYTNVKDNLKLLETTPHTLAGAQHMHGAGDQARQHFGSQIHQQGKVNIGQPERLPNVYEQTTSAPHIDEADTSDQLPKLGEMPTIDWEQIEMFCFTPTPSGDGAGRT</sequence>
<protein>
    <submittedName>
        <fullName evidence="1">Uncharacterized protein</fullName>
    </submittedName>
</protein>
<keyword evidence="2" id="KW-1185">Reference proteome</keyword>
<comment type="caution">
    <text evidence="1">The sequence shown here is derived from an EMBL/GenBank/DDBJ whole genome shotgun (WGS) entry which is preliminary data.</text>
</comment>